<protein>
    <submittedName>
        <fullName evidence="2">Uncharacterized protein</fullName>
    </submittedName>
</protein>
<gene>
    <name evidence="2" type="ORF">CPB83DRAFT_861936</name>
</gene>
<dbReference type="EMBL" id="MU157906">
    <property type="protein sequence ID" value="KAF9524016.1"/>
    <property type="molecule type" value="Genomic_DNA"/>
</dbReference>
<keyword evidence="1" id="KW-0812">Transmembrane</keyword>
<keyword evidence="1" id="KW-0472">Membrane</keyword>
<organism evidence="2 3">
    <name type="scientific">Crepidotus variabilis</name>
    <dbReference type="NCBI Taxonomy" id="179855"/>
    <lineage>
        <taxon>Eukaryota</taxon>
        <taxon>Fungi</taxon>
        <taxon>Dikarya</taxon>
        <taxon>Basidiomycota</taxon>
        <taxon>Agaricomycotina</taxon>
        <taxon>Agaricomycetes</taxon>
        <taxon>Agaricomycetidae</taxon>
        <taxon>Agaricales</taxon>
        <taxon>Agaricineae</taxon>
        <taxon>Crepidotaceae</taxon>
        <taxon>Crepidotus</taxon>
    </lineage>
</organism>
<feature type="non-terminal residue" evidence="2">
    <location>
        <position position="1"/>
    </location>
</feature>
<keyword evidence="3" id="KW-1185">Reference proteome</keyword>
<comment type="caution">
    <text evidence="2">The sequence shown here is derived from an EMBL/GenBank/DDBJ whole genome shotgun (WGS) entry which is preliminary data.</text>
</comment>
<evidence type="ECO:0000313" key="3">
    <source>
        <dbReference type="Proteomes" id="UP000807306"/>
    </source>
</evidence>
<name>A0A9P6E7K9_9AGAR</name>
<feature type="transmembrane region" description="Helical" evidence="1">
    <location>
        <begin position="30"/>
        <end position="49"/>
    </location>
</feature>
<evidence type="ECO:0000256" key="1">
    <source>
        <dbReference type="SAM" id="Phobius"/>
    </source>
</evidence>
<keyword evidence="1" id="KW-1133">Transmembrane helix</keyword>
<accession>A0A9P6E7K9</accession>
<dbReference type="AlphaFoldDB" id="A0A9P6E7K9"/>
<evidence type="ECO:0000313" key="2">
    <source>
        <dbReference type="EMBL" id="KAF9524016.1"/>
    </source>
</evidence>
<dbReference type="Proteomes" id="UP000807306">
    <property type="component" value="Unassembled WGS sequence"/>
</dbReference>
<proteinExistence type="predicted"/>
<sequence>PKIENGSSRWLRQEEAVKIRSPLVRVILDLWPIVLQTAVIVFCVLRLIADRECIW</sequence>
<reference evidence="2" key="1">
    <citation type="submission" date="2020-11" db="EMBL/GenBank/DDBJ databases">
        <authorList>
            <consortium name="DOE Joint Genome Institute"/>
            <person name="Ahrendt S."/>
            <person name="Riley R."/>
            <person name="Andreopoulos W."/>
            <person name="Labutti K."/>
            <person name="Pangilinan J."/>
            <person name="Ruiz-Duenas F.J."/>
            <person name="Barrasa J.M."/>
            <person name="Sanchez-Garcia M."/>
            <person name="Camarero S."/>
            <person name="Miyauchi S."/>
            <person name="Serrano A."/>
            <person name="Linde D."/>
            <person name="Babiker R."/>
            <person name="Drula E."/>
            <person name="Ayuso-Fernandez I."/>
            <person name="Pacheco R."/>
            <person name="Padilla G."/>
            <person name="Ferreira P."/>
            <person name="Barriuso J."/>
            <person name="Kellner H."/>
            <person name="Castanera R."/>
            <person name="Alfaro M."/>
            <person name="Ramirez L."/>
            <person name="Pisabarro A.G."/>
            <person name="Kuo A."/>
            <person name="Tritt A."/>
            <person name="Lipzen A."/>
            <person name="He G."/>
            <person name="Yan M."/>
            <person name="Ng V."/>
            <person name="Cullen D."/>
            <person name="Martin F."/>
            <person name="Rosso M.-N."/>
            <person name="Henrissat B."/>
            <person name="Hibbett D."/>
            <person name="Martinez A.T."/>
            <person name="Grigoriev I.V."/>
        </authorList>
    </citation>
    <scope>NUCLEOTIDE SEQUENCE</scope>
    <source>
        <strain evidence="2">CBS 506.95</strain>
    </source>
</reference>